<dbReference type="Proteomes" id="UP001600894">
    <property type="component" value="Unassembled WGS sequence"/>
</dbReference>
<gene>
    <name evidence="2" type="ORF">F130042H8_34270</name>
</gene>
<evidence type="ECO:0000313" key="3">
    <source>
        <dbReference type="Proteomes" id="UP001600894"/>
    </source>
</evidence>
<dbReference type="PANTHER" id="PTHR47514:SF2">
    <property type="entry name" value="TRANSKETOLASE"/>
    <property type="match status" value="1"/>
</dbReference>
<evidence type="ECO:0000313" key="2">
    <source>
        <dbReference type="EMBL" id="GAA6270367.1"/>
    </source>
</evidence>
<dbReference type="InterPro" id="IPR005474">
    <property type="entry name" value="Transketolase_N"/>
</dbReference>
<reference evidence="2 3" key="1">
    <citation type="submission" date="2024-04" db="EMBL/GenBank/DDBJ databases">
        <title>Defined microbial consortia suppress multidrug-resistant proinflammatory Enterobacteriaceae via ecological control.</title>
        <authorList>
            <person name="Furuichi M."/>
            <person name="Kawaguchi T."/>
            <person name="Pust M."/>
            <person name="Yasuma K."/>
            <person name="Plichta D."/>
            <person name="Hasegawa N."/>
            <person name="Ohya T."/>
            <person name="Bhattarai S."/>
            <person name="Sasajima S."/>
            <person name="Aoto Y."/>
            <person name="Tuganbaev T."/>
            <person name="Yaginuma M."/>
            <person name="Ueda M."/>
            <person name="Okahashi N."/>
            <person name="Amafuji K."/>
            <person name="Kiridooshi Y."/>
            <person name="Sugita K."/>
            <person name="Strazar M."/>
            <person name="Skelly A."/>
            <person name="Suda W."/>
            <person name="Hattori M."/>
            <person name="Nakamoto N."/>
            <person name="Caballero S."/>
            <person name="Norman J."/>
            <person name="Olle B."/>
            <person name="Tanoue T."/>
            <person name="Arita M."/>
            <person name="Bucci V."/>
            <person name="Atarashi K."/>
            <person name="Xavier R."/>
            <person name="Honda K."/>
        </authorList>
    </citation>
    <scope>NUCLEOTIDE SEQUENCE [LARGE SCALE GENOMIC DNA]</scope>
    <source>
        <strain evidence="3">f13</strain>
    </source>
</reference>
<dbReference type="InterPro" id="IPR029061">
    <property type="entry name" value="THDP-binding"/>
</dbReference>
<dbReference type="Pfam" id="PF00456">
    <property type="entry name" value="Transketolase_N"/>
    <property type="match status" value="1"/>
</dbReference>
<dbReference type="SUPFAM" id="SSF52518">
    <property type="entry name" value="Thiamin diphosphate-binding fold (THDP-binding)"/>
    <property type="match status" value="1"/>
</dbReference>
<proteinExistence type="predicted"/>
<evidence type="ECO:0000259" key="1">
    <source>
        <dbReference type="Pfam" id="PF00456"/>
    </source>
</evidence>
<dbReference type="PANTHER" id="PTHR47514">
    <property type="entry name" value="TRANSKETOLASE N-TERMINAL SECTION-RELATED"/>
    <property type="match status" value="1"/>
</dbReference>
<keyword evidence="3" id="KW-1185">Reference proteome</keyword>
<dbReference type="RefSeq" id="WP_390470932.1">
    <property type="nucleotide sequence ID" value="NZ_BAABXL010000001.1"/>
</dbReference>
<feature type="domain" description="Transketolase N-terminal" evidence="1">
    <location>
        <begin position="5"/>
        <end position="264"/>
    </location>
</feature>
<name>A0ABQ0B274_9FIRM</name>
<comment type="caution">
    <text evidence="2">The sequence shown here is derived from an EMBL/GenBank/DDBJ whole genome shotgun (WGS) entry which is preliminary data.</text>
</comment>
<protein>
    <submittedName>
        <fullName evidence="2">Transketolase</fullName>
    </submittedName>
</protein>
<sequence>MSDEIKTLRKLILDTAYYGEDANLQSIFSSVEILWTLYYEVMNYNTDNMNDPNRDVFILSKGQSTMGVLAILAQKGFFDVEELKKACQYDSFISMQADRTKVPGFEASAGSLGHGFPIASGIAYGKKVQGYKGHIYVLAGDGEMNEGTMWEAALFCGSERLNNLTLIIDDNHSIDAMINIRSMEDKLNAFGFEVLSVDGHDINELKNALLYRQNNRPVAVIAQTRRGYGSATIMKDNTWFHRAPREEELIMLKKEVDDFEQSKFTL</sequence>
<organism evidence="2 3">
    <name type="scientific">Enterocloster alcoholdehydrogenati</name>
    <dbReference type="NCBI Taxonomy" id="2547410"/>
    <lineage>
        <taxon>Bacteria</taxon>
        <taxon>Bacillati</taxon>
        <taxon>Bacillota</taxon>
        <taxon>Clostridia</taxon>
        <taxon>Lachnospirales</taxon>
        <taxon>Lachnospiraceae</taxon>
        <taxon>Enterocloster</taxon>
    </lineage>
</organism>
<accession>A0ABQ0B274</accession>
<dbReference type="Gene3D" id="3.40.50.970">
    <property type="match status" value="1"/>
</dbReference>
<dbReference type="EMBL" id="BAABXL010000001">
    <property type="protein sequence ID" value="GAA6270367.1"/>
    <property type="molecule type" value="Genomic_DNA"/>
</dbReference>